<organism evidence="1 2">
    <name type="scientific">Terrabacter carboxydivorans</name>
    <dbReference type="NCBI Taxonomy" id="619730"/>
    <lineage>
        <taxon>Bacteria</taxon>
        <taxon>Bacillati</taxon>
        <taxon>Actinomycetota</taxon>
        <taxon>Actinomycetes</taxon>
        <taxon>Micrococcales</taxon>
        <taxon>Intrasporangiaceae</taxon>
        <taxon>Terrabacter</taxon>
    </lineage>
</organism>
<accession>A0ABN3M7B6</accession>
<keyword evidence="2" id="KW-1185">Reference proteome</keyword>
<evidence type="ECO:0000313" key="1">
    <source>
        <dbReference type="EMBL" id="GAA2497085.1"/>
    </source>
</evidence>
<gene>
    <name evidence="1" type="ORF">GCM10009858_39200</name>
</gene>
<dbReference type="RefSeq" id="WP_344256760.1">
    <property type="nucleotide sequence ID" value="NZ_BAAARE010000021.1"/>
</dbReference>
<reference evidence="1 2" key="1">
    <citation type="journal article" date="2019" name="Int. J. Syst. Evol. Microbiol.">
        <title>The Global Catalogue of Microorganisms (GCM) 10K type strain sequencing project: providing services to taxonomists for standard genome sequencing and annotation.</title>
        <authorList>
            <consortium name="The Broad Institute Genomics Platform"/>
            <consortium name="The Broad Institute Genome Sequencing Center for Infectious Disease"/>
            <person name="Wu L."/>
            <person name="Ma J."/>
        </authorList>
    </citation>
    <scope>NUCLEOTIDE SEQUENCE [LARGE SCALE GENOMIC DNA]</scope>
    <source>
        <strain evidence="1 2">JCM 16259</strain>
    </source>
</reference>
<comment type="caution">
    <text evidence="1">The sequence shown here is derived from an EMBL/GenBank/DDBJ whole genome shotgun (WGS) entry which is preliminary data.</text>
</comment>
<dbReference type="EMBL" id="BAAARE010000021">
    <property type="protein sequence ID" value="GAA2497085.1"/>
    <property type="molecule type" value="Genomic_DNA"/>
</dbReference>
<protein>
    <submittedName>
        <fullName evidence="1">Uncharacterized protein</fullName>
    </submittedName>
</protein>
<dbReference type="Proteomes" id="UP001500730">
    <property type="component" value="Unassembled WGS sequence"/>
</dbReference>
<sequence length="305" mass="33958">MTAEVQEQYWIKAKLFLNRATDASTERTPEERQFWASLALELLGKSALWRVSPALIAEPTEDGVQILRAVGMIDGDAQFTAVRAATIFKRCGRAFRPFNPDEATKIANGRNEYLHGSGIGFSALPSSVWWPRFWAQVAILVTAHGVELADLVGPDRVVDVKSQLEQNAKNIEHRWISLEAAAKQRLTRYRSGLMNARQQAEWQVERDLTAGMEHYALADCPACGGLGTVEGDEIVDRTEPYWDLESPYTPDGMTVFGDIAPAHFSCPTCHLVLDGYELLEQAGVGDPFEVELEPEEFVEPDYGND</sequence>
<name>A0ABN3M7B6_9MICO</name>
<evidence type="ECO:0000313" key="2">
    <source>
        <dbReference type="Proteomes" id="UP001500730"/>
    </source>
</evidence>
<proteinExistence type="predicted"/>